<dbReference type="InterPro" id="IPR010994">
    <property type="entry name" value="RuvA_2-like"/>
</dbReference>
<keyword evidence="7" id="KW-0238">DNA-binding</keyword>
<dbReference type="Pfam" id="PF02732">
    <property type="entry name" value="ERCC4"/>
    <property type="match status" value="1"/>
</dbReference>
<comment type="similarity">
    <text evidence="2">Belongs to the XPF family.</text>
</comment>
<dbReference type="NCBIfam" id="TIGR00596">
    <property type="entry name" value="rad1"/>
    <property type="match status" value="1"/>
</dbReference>
<feature type="compositionally biased region" description="Basic and acidic residues" evidence="10">
    <location>
        <begin position="549"/>
        <end position="560"/>
    </location>
</feature>
<evidence type="ECO:0000256" key="3">
    <source>
        <dbReference type="ARBA" id="ARBA00022722"/>
    </source>
</evidence>
<dbReference type="CDD" id="cd20078">
    <property type="entry name" value="XPF_nuclease_XPF_euk"/>
    <property type="match status" value="1"/>
</dbReference>
<name>A0A7C8K2L9_ORBOL</name>
<proteinExistence type="inferred from homology"/>
<evidence type="ECO:0000256" key="6">
    <source>
        <dbReference type="ARBA" id="ARBA00022801"/>
    </source>
</evidence>
<dbReference type="InterPro" id="IPR006166">
    <property type="entry name" value="ERCC4_domain"/>
</dbReference>
<dbReference type="PANTHER" id="PTHR10150:SF0">
    <property type="entry name" value="DNA REPAIR ENDONUCLEASE XPF"/>
    <property type="match status" value="1"/>
</dbReference>
<gene>
    <name evidence="12" type="ORF">TWF788_003504</name>
</gene>
<keyword evidence="8" id="KW-0234">DNA repair</keyword>
<dbReference type="Gene3D" id="3.40.50.10130">
    <property type="match status" value="1"/>
</dbReference>
<evidence type="ECO:0000256" key="8">
    <source>
        <dbReference type="ARBA" id="ARBA00023204"/>
    </source>
</evidence>
<dbReference type="Gene3D" id="1.10.150.20">
    <property type="entry name" value="5' to 3' exonuclease, C-terminal subdomain"/>
    <property type="match status" value="1"/>
</dbReference>
<dbReference type="InterPro" id="IPR011335">
    <property type="entry name" value="Restrct_endonuc-II-like"/>
</dbReference>
<keyword evidence="3" id="KW-0540">Nuclease</keyword>
<evidence type="ECO:0000256" key="4">
    <source>
        <dbReference type="ARBA" id="ARBA00022759"/>
    </source>
</evidence>
<evidence type="ECO:0000256" key="5">
    <source>
        <dbReference type="ARBA" id="ARBA00022763"/>
    </source>
</evidence>
<evidence type="ECO:0000313" key="13">
    <source>
        <dbReference type="Proteomes" id="UP000479691"/>
    </source>
</evidence>
<dbReference type="SMART" id="SM00891">
    <property type="entry name" value="ERCC4"/>
    <property type="match status" value="1"/>
</dbReference>
<keyword evidence="6" id="KW-0378">Hydrolase</keyword>
<dbReference type="EMBL" id="JAABOE010000178">
    <property type="protein sequence ID" value="KAF3159773.1"/>
    <property type="molecule type" value="Genomic_DNA"/>
</dbReference>
<organism evidence="12 13">
    <name type="scientific">Orbilia oligospora</name>
    <name type="common">Nematode-trapping fungus</name>
    <name type="synonym">Arthrobotrys oligospora</name>
    <dbReference type="NCBI Taxonomy" id="2813651"/>
    <lineage>
        <taxon>Eukaryota</taxon>
        <taxon>Fungi</taxon>
        <taxon>Dikarya</taxon>
        <taxon>Ascomycota</taxon>
        <taxon>Pezizomycotina</taxon>
        <taxon>Orbiliomycetes</taxon>
        <taxon>Orbiliales</taxon>
        <taxon>Orbiliaceae</taxon>
        <taxon>Orbilia</taxon>
    </lineage>
</organism>
<evidence type="ECO:0000256" key="1">
    <source>
        <dbReference type="ARBA" id="ARBA00004123"/>
    </source>
</evidence>
<dbReference type="GO" id="GO:0000712">
    <property type="term" value="P:resolution of meiotic recombination intermediates"/>
    <property type="evidence" value="ECO:0007669"/>
    <property type="project" value="TreeGrafter"/>
</dbReference>
<dbReference type="GO" id="GO:0000736">
    <property type="term" value="P:double-strand break repair via single-strand annealing, removal of nonhomologous ends"/>
    <property type="evidence" value="ECO:0007669"/>
    <property type="project" value="TreeGrafter"/>
</dbReference>
<feature type="domain" description="ERCC4" evidence="11">
    <location>
        <begin position="725"/>
        <end position="805"/>
    </location>
</feature>
<feature type="region of interest" description="Disordered" evidence="10">
    <location>
        <begin position="516"/>
        <end position="569"/>
    </location>
</feature>
<dbReference type="GO" id="GO:0003684">
    <property type="term" value="F:damaged DNA binding"/>
    <property type="evidence" value="ECO:0007669"/>
    <property type="project" value="TreeGrafter"/>
</dbReference>
<dbReference type="InterPro" id="IPR006167">
    <property type="entry name" value="XPF"/>
</dbReference>
<keyword evidence="4" id="KW-0255">Endonuclease</keyword>
<keyword evidence="9" id="KW-0539">Nucleus</keyword>
<dbReference type="GO" id="GO:0003697">
    <property type="term" value="F:single-stranded DNA binding"/>
    <property type="evidence" value="ECO:0007669"/>
    <property type="project" value="InterPro"/>
</dbReference>
<dbReference type="Proteomes" id="UP000479691">
    <property type="component" value="Unassembled WGS sequence"/>
</dbReference>
<accession>A0A7C8K2L9</accession>
<dbReference type="InterPro" id="IPR047520">
    <property type="entry name" value="XPF_nuclease"/>
</dbReference>
<dbReference type="SUPFAM" id="SSF52980">
    <property type="entry name" value="Restriction endonuclease-like"/>
    <property type="match status" value="1"/>
</dbReference>
<evidence type="ECO:0000256" key="7">
    <source>
        <dbReference type="ARBA" id="ARBA00023125"/>
    </source>
</evidence>
<evidence type="ECO:0000256" key="2">
    <source>
        <dbReference type="ARBA" id="ARBA00010015"/>
    </source>
</evidence>
<protein>
    <recommendedName>
        <fullName evidence="11">ERCC4 domain-containing protein</fullName>
    </recommendedName>
</protein>
<comment type="caution">
    <text evidence="12">The sequence shown here is derived from an EMBL/GenBank/DDBJ whole genome shotgun (WGS) entry which is preliminary data.</text>
</comment>
<evidence type="ECO:0000256" key="9">
    <source>
        <dbReference type="ARBA" id="ARBA00023242"/>
    </source>
</evidence>
<dbReference type="GO" id="GO:0000110">
    <property type="term" value="C:nucleotide-excision repair factor 1 complex"/>
    <property type="evidence" value="ECO:0007669"/>
    <property type="project" value="TreeGrafter"/>
</dbReference>
<evidence type="ECO:0000256" key="10">
    <source>
        <dbReference type="SAM" id="MobiDB-lite"/>
    </source>
</evidence>
<sequence>MLRVHQPWRNNEDATKPTSCELRSAWKLVSNDYILIVVFMERKLNAAGPLKISLPLTYQQEVFREAYHDDTLVIMARGLGLCDIVANILHSYDATGRSLVLLVGASELENTRFGEQLAEKAAVSRTPNARGLLVINTNVSSVASREKMYVRGGVFTITSRILVVDLLAGLLDPSKITGLVVLHAERVTAVSLEAFIIRIFRQKNKTGFVKAFSERPETFSSGFSTLSTIMRNLFLQKTSLWPRYHVRVAQSLEARKAEVVELEISMTPAMQSIQNSALQCIEISISELRKVNLGLDIGDWSVDSALHRSFDILIRRQLEPVWHRVSPRTRQIASDLTTLRTILLNLLSLDAVSFHQYLETVLASNAPTNSLSTLGHSPWLYLDAADTLFSLARRRVYTGSLPKSLDPTSLIETGLVLEELPKWDVLLNILDEIYQTRQGCLNKKKNGPVLIMCHDRQTCVQIAEYLQFASNLAPENDRREQIGRGYSSKYMRQKFASFHAWKVAFSRARSSKLLQDYPETSSKPTLPLRKVPPNKRRRLRGGAQPATTSRDHDRSFDTGKSECYANPDSRNNLEIPFEEGIFDVPECSATDFEMHNPNDSLVIHPYSASDDSLLEEIQPQDVIMYSPNASFIRHIEVYRSSHSNSNDIRAYFMYYGCSVEEQTYLSTVRKEKDAFTNLIRQKSSMATTLTVDSFSGEDPQDKFLRTLNTRIAGGGRLIATAEPPRVVVDIREFRSSLPSLLHGKNITIVPCSLTVGDYILSPNICVERKSVKDLISSFKDGRLYSQAEAMLSGYQEPVLLIEFDQDNSFSLEPFTDLNTTAAAARSDLQAKLVLLTLHFPKLRIIWSSSPYQTAEIFEELKKNEHEPDPLKAVSIGLADGEDGYSTYAPAPMEILKAIPGITEQNYKQIVLEVDNIMELGNVSENNLIAIIGPEAARRVHGFFDTNMYIS</sequence>
<dbReference type="SUPFAM" id="SSF47781">
    <property type="entry name" value="RuvA domain 2-like"/>
    <property type="match status" value="1"/>
</dbReference>
<dbReference type="PANTHER" id="PTHR10150">
    <property type="entry name" value="DNA REPAIR ENDONUCLEASE XPF"/>
    <property type="match status" value="1"/>
</dbReference>
<dbReference type="FunFam" id="3.40.50.10130:FF:000002">
    <property type="entry name" value="DNA repair endonuclease XPF"/>
    <property type="match status" value="1"/>
</dbReference>
<evidence type="ECO:0000259" key="11">
    <source>
        <dbReference type="SMART" id="SM00891"/>
    </source>
</evidence>
<dbReference type="GO" id="GO:0000724">
    <property type="term" value="P:double-strand break repair via homologous recombination"/>
    <property type="evidence" value="ECO:0007669"/>
    <property type="project" value="TreeGrafter"/>
</dbReference>
<evidence type="ECO:0000313" key="12">
    <source>
        <dbReference type="EMBL" id="KAF3159773.1"/>
    </source>
</evidence>
<reference evidence="12 13" key="1">
    <citation type="submission" date="2019-06" db="EMBL/GenBank/DDBJ databases">
        <authorList>
            <person name="Palmer J.M."/>
        </authorList>
    </citation>
    <scope>NUCLEOTIDE SEQUENCE [LARGE SCALE GENOMIC DNA]</scope>
    <source>
        <strain evidence="12 13">TWF788</strain>
    </source>
</reference>
<dbReference type="GO" id="GO:1901255">
    <property type="term" value="P:nucleotide-excision repair involved in interstrand cross-link repair"/>
    <property type="evidence" value="ECO:0007669"/>
    <property type="project" value="TreeGrafter"/>
</dbReference>
<dbReference type="AlphaFoldDB" id="A0A7C8K2L9"/>
<dbReference type="GO" id="GO:0000014">
    <property type="term" value="F:single-stranded DNA endodeoxyribonuclease activity"/>
    <property type="evidence" value="ECO:0007669"/>
    <property type="project" value="TreeGrafter"/>
</dbReference>
<comment type="subcellular location">
    <subcellularLocation>
        <location evidence="1">Nucleus</location>
    </subcellularLocation>
</comment>
<keyword evidence="5" id="KW-0227">DNA damage</keyword>